<evidence type="ECO:0000256" key="4">
    <source>
        <dbReference type="ARBA" id="ARBA00022833"/>
    </source>
</evidence>
<dbReference type="GO" id="GO:0008270">
    <property type="term" value="F:zinc ion binding"/>
    <property type="evidence" value="ECO:0007669"/>
    <property type="project" value="UniProtKB-KW"/>
</dbReference>
<dbReference type="Proteomes" id="UP001454036">
    <property type="component" value="Unassembled WGS sequence"/>
</dbReference>
<gene>
    <name evidence="7" type="ORF">LIER_39925</name>
</gene>
<accession>A0AAV3QM56</accession>
<evidence type="ECO:0000256" key="1">
    <source>
        <dbReference type="ARBA" id="ARBA00004123"/>
    </source>
</evidence>
<keyword evidence="5" id="KW-0539">Nucleus</keyword>
<keyword evidence="2" id="KW-0479">Metal-binding</keyword>
<evidence type="ECO:0000256" key="2">
    <source>
        <dbReference type="ARBA" id="ARBA00022723"/>
    </source>
</evidence>
<organism evidence="7 8">
    <name type="scientific">Lithospermum erythrorhizon</name>
    <name type="common">Purple gromwell</name>
    <name type="synonym">Lithospermum officinale var. erythrorhizon</name>
    <dbReference type="NCBI Taxonomy" id="34254"/>
    <lineage>
        <taxon>Eukaryota</taxon>
        <taxon>Viridiplantae</taxon>
        <taxon>Streptophyta</taxon>
        <taxon>Embryophyta</taxon>
        <taxon>Tracheophyta</taxon>
        <taxon>Spermatophyta</taxon>
        <taxon>Magnoliopsida</taxon>
        <taxon>eudicotyledons</taxon>
        <taxon>Gunneridae</taxon>
        <taxon>Pentapetalae</taxon>
        <taxon>asterids</taxon>
        <taxon>lamiids</taxon>
        <taxon>Boraginales</taxon>
        <taxon>Boraginaceae</taxon>
        <taxon>Boraginoideae</taxon>
        <taxon>Lithospermeae</taxon>
        <taxon>Lithospermum</taxon>
    </lineage>
</organism>
<name>A0AAV3QM56_LITER</name>
<dbReference type="PANTHER" id="PTHR46481:SF10">
    <property type="entry name" value="ZINC FINGER BED DOMAIN-CONTAINING PROTEIN 39"/>
    <property type="match status" value="1"/>
</dbReference>
<dbReference type="SUPFAM" id="SSF140996">
    <property type="entry name" value="Hermes dimerisation domain"/>
    <property type="match status" value="1"/>
</dbReference>
<proteinExistence type="predicted"/>
<keyword evidence="8" id="KW-1185">Reference proteome</keyword>
<dbReference type="InterPro" id="IPR052035">
    <property type="entry name" value="ZnF_BED_domain_contain"/>
</dbReference>
<comment type="caution">
    <text evidence="7">The sequence shown here is derived from an EMBL/GenBank/DDBJ whole genome shotgun (WGS) entry which is preliminary data.</text>
</comment>
<keyword evidence="4" id="KW-0862">Zinc</keyword>
<evidence type="ECO:0000313" key="8">
    <source>
        <dbReference type="Proteomes" id="UP001454036"/>
    </source>
</evidence>
<evidence type="ECO:0000256" key="5">
    <source>
        <dbReference type="ARBA" id="ARBA00023242"/>
    </source>
</evidence>
<dbReference type="GO" id="GO:0005634">
    <property type="term" value="C:nucleus"/>
    <property type="evidence" value="ECO:0007669"/>
    <property type="project" value="UniProtKB-SubCell"/>
</dbReference>
<comment type="subcellular location">
    <subcellularLocation>
        <location evidence="1">Nucleus</location>
    </subcellularLocation>
</comment>
<evidence type="ECO:0000313" key="7">
    <source>
        <dbReference type="EMBL" id="GAA0165154.1"/>
    </source>
</evidence>
<evidence type="ECO:0000256" key="6">
    <source>
        <dbReference type="SAM" id="MobiDB-lite"/>
    </source>
</evidence>
<feature type="compositionally biased region" description="Basic and acidic residues" evidence="6">
    <location>
        <begin position="1"/>
        <end position="10"/>
    </location>
</feature>
<reference evidence="7 8" key="1">
    <citation type="submission" date="2024-01" db="EMBL/GenBank/DDBJ databases">
        <title>The complete chloroplast genome sequence of Lithospermum erythrorhizon: insights into the phylogenetic relationship among Boraginaceae species and the maternal lineages of purple gromwells.</title>
        <authorList>
            <person name="Okada T."/>
            <person name="Watanabe K."/>
        </authorList>
    </citation>
    <scope>NUCLEOTIDE SEQUENCE [LARGE SCALE GENOMIC DNA]</scope>
</reference>
<dbReference type="AlphaFoldDB" id="A0AAV3QM56"/>
<evidence type="ECO:0000256" key="3">
    <source>
        <dbReference type="ARBA" id="ARBA00022771"/>
    </source>
</evidence>
<feature type="region of interest" description="Disordered" evidence="6">
    <location>
        <begin position="1"/>
        <end position="25"/>
    </location>
</feature>
<dbReference type="EMBL" id="BAABME010022156">
    <property type="protein sequence ID" value="GAA0165154.1"/>
    <property type="molecule type" value="Genomic_DNA"/>
</dbReference>
<protein>
    <submittedName>
        <fullName evidence="7">Uncharacterized protein</fullName>
    </submittedName>
</protein>
<sequence length="190" mass="21825">MADYWDHDQSNELEDGVNSEDASEVGTKRAIYLQYHKDYAADPREHGTSGLWNHNDRCPSAPWNKKIKKPKDQSGILDLSAKQKDGSCSIVGIKSKTLDIQLLRESLSKMHIVDELPFNFVEGKGFREFVRVLESRFIIPRRDTLASDCFRLYDKEKLIMKTLLKDQRMCLTTDGFDCSSHLLHFLGKLS</sequence>
<dbReference type="PANTHER" id="PTHR46481">
    <property type="entry name" value="ZINC FINGER BED DOMAIN-CONTAINING PROTEIN 4"/>
    <property type="match status" value="1"/>
</dbReference>
<feature type="compositionally biased region" description="Acidic residues" evidence="6">
    <location>
        <begin position="11"/>
        <end position="23"/>
    </location>
</feature>
<keyword evidence="3" id="KW-0863">Zinc-finger</keyword>